<evidence type="ECO:0000256" key="1">
    <source>
        <dbReference type="SAM" id="SignalP"/>
    </source>
</evidence>
<accession>A0ABX8C5I2</accession>
<feature type="signal peptide" evidence="1">
    <location>
        <begin position="1"/>
        <end position="26"/>
    </location>
</feature>
<evidence type="ECO:0000313" key="3">
    <source>
        <dbReference type="Proteomes" id="UP000678016"/>
    </source>
</evidence>
<evidence type="ECO:0008006" key="4">
    <source>
        <dbReference type="Google" id="ProtNLM"/>
    </source>
</evidence>
<dbReference type="RefSeq" id="WP_212642493.1">
    <property type="nucleotide sequence ID" value="NZ_CP074132.1"/>
</dbReference>
<gene>
    <name evidence="2" type="ORF">KGD83_03530</name>
</gene>
<protein>
    <recommendedName>
        <fullName evidence="4">SH3 domain-containing protein</fullName>
    </recommendedName>
</protein>
<dbReference type="EMBL" id="CP074132">
    <property type="protein sequence ID" value="QUX29660.1"/>
    <property type="molecule type" value="Genomic_DNA"/>
</dbReference>
<reference evidence="3" key="1">
    <citation type="submission" date="2021-05" db="EMBL/GenBank/DDBJ databases">
        <title>Direct Submission.</title>
        <authorList>
            <person name="Li K."/>
            <person name="Gao J."/>
        </authorList>
    </citation>
    <scope>NUCLEOTIDE SEQUENCE [LARGE SCALE GENOMIC DNA]</scope>
    <source>
        <strain evidence="3">HDS12</strain>
    </source>
</reference>
<name>A0ABX8C5I2_9ACTN</name>
<organism evidence="2 3">
    <name type="scientific">Nocardiopsis akebiae</name>
    <dbReference type="NCBI Taxonomy" id="2831968"/>
    <lineage>
        <taxon>Bacteria</taxon>
        <taxon>Bacillati</taxon>
        <taxon>Actinomycetota</taxon>
        <taxon>Actinomycetes</taxon>
        <taxon>Streptosporangiales</taxon>
        <taxon>Nocardiopsidaceae</taxon>
        <taxon>Nocardiopsis</taxon>
    </lineage>
</organism>
<dbReference type="Proteomes" id="UP000678016">
    <property type="component" value="Chromosome"/>
</dbReference>
<proteinExistence type="predicted"/>
<sequence length="121" mass="12915">MRSFLVATLVAFVAAGPLTMPGPASAEVAHTATYTVVPPVGGKAPVRGQPRTRPDPPQSNYLVWPNTAQAVCWGHYQQITYGGYTSDVWVRIHLANGLVGWIPAVALQGDYKADLPADARC</sequence>
<keyword evidence="3" id="KW-1185">Reference proteome</keyword>
<keyword evidence="1" id="KW-0732">Signal</keyword>
<evidence type="ECO:0000313" key="2">
    <source>
        <dbReference type="EMBL" id="QUX29660.1"/>
    </source>
</evidence>
<feature type="chain" id="PRO_5046641363" description="SH3 domain-containing protein" evidence="1">
    <location>
        <begin position="27"/>
        <end position="121"/>
    </location>
</feature>